<proteinExistence type="predicted"/>
<gene>
    <name evidence="2" type="ORF">ISG29_02295</name>
</gene>
<evidence type="ECO:0000313" key="3">
    <source>
        <dbReference type="Proteomes" id="UP000656804"/>
    </source>
</evidence>
<dbReference type="Proteomes" id="UP000656804">
    <property type="component" value="Unassembled WGS sequence"/>
</dbReference>
<organism evidence="2 3">
    <name type="scientific">Nocardioides acrostichi</name>
    <dbReference type="NCBI Taxonomy" id="2784339"/>
    <lineage>
        <taxon>Bacteria</taxon>
        <taxon>Bacillati</taxon>
        <taxon>Actinomycetota</taxon>
        <taxon>Actinomycetes</taxon>
        <taxon>Propionibacteriales</taxon>
        <taxon>Nocardioidaceae</taxon>
        <taxon>Nocardioides</taxon>
    </lineage>
</organism>
<dbReference type="SUPFAM" id="SSF82171">
    <property type="entry name" value="DPP6 N-terminal domain-like"/>
    <property type="match status" value="1"/>
</dbReference>
<evidence type="ECO:0000256" key="1">
    <source>
        <dbReference type="SAM" id="SignalP"/>
    </source>
</evidence>
<keyword evidence="1" id="KW-0732">Signal</keyword>
<feature type="chain" id="PRO_5038701464" evidence="1">
    <location>
        <begin position="27"/>
        <end position="366"/>
    </location>
</feature>
<reference evidence="2" key="1">
    <citation type="submission" date="2020-11" db="EMBL/GenBank/DDBJ databases">
        <title>Nocardioides sp. CBS4Y-1, whole genome shotgun sequence.</title>
        <authorList>
            <person name="Tuo L."/>
        </authorList>
    </citation>
    <scope>NUCLEOTIDE SEQUENCE</scope>
    <source>
        <strain evidence="2">CBS4Y-1</strain>
    </source>
</reference>
<feature type="signal peptide" evidence="1">
    <location>
        <begin position="1"/>
        <end position="26"/>
    </location>
</feature>
<protein>
    <submittedName>
        <fullName evidence="2">Uncharacterized protein</fullName>
    </submittedName>
</protein>
<accession>A0A930UYL3</accession>
<comment type="caution">
    <text evidence="2">The sequence shown here is derived from an EMBL/GenBank/DDBJ whole genome shotgun (WGS) entry which is preliminary data.</text>
</comment>
<dbReference type="EMBL" id="JADIVZ010000001">
    <property type="protein sequence ID" value="MBF4160502.1"/>
    <property type="molecule type" value="Genomic_DNA"/>
</dbReference>
<keyword evidence="3" id="KW-1185">Reference proteome</keyword>
<name>A0A930UYL3_9ACTN</name>
<dbReference type="RefSeq" id="WP_194501722.1">
    <property type="nucleotide sequence ID" value="NZ_JADIVZ010000001.1"/>
</dbReference>
<sequence>MTTTTLRGRRSAVIRFLALCAAPALALGMVSPAHGADARGGEPDARAAITRIQLGQLTRGADTAVPYVRGNRIVEGEESTPAGGRFPWLLGTTPEGEYVVMTYARRGNEIRVVTPGGDSEKLLSLGHDWAVLGSDHTTLVRQKYRYRKNTSALTTFDVTTGEKTARLTLSGFAQPLDAADGTVLYSKWQTRRTLAWDTAEGATRTVARGIGYLANLAVDRLATFKGDPSSQGTSVVSTVGDPGSALWSSPDELVGAFSTDGSHLATVPFTTDGPGPQDVRVRALDGTQTGRYVLRSGLFDNALFEDASTLLLDTWTKRASGVVRCAAKACELASDLGDGYAGSYDTAGRRATARPWGDPLALVRGR</sequence>
<dbReference type="AlphaFoldDB" id="A0A930UYL3"/>
<evidence type="ECO:0000313" key="2">
    <source>
        <dbReference type="EMBL" id="MBF4160502.1"/>
    </source>
</evidence>